<evidence type="ECO:0000313" key="1">
    <source>
        <dbReference type="EMBL" id="KAG8646053.1"/>
    </source>
</evidence>
<feature type="non-terminal residue" evidence="1">
    <location>
        <position position="284"/>
    </location>
</feature>
<evidence type="ECO:0000313" key="2">
    <source>
        <dbReference type="Proteomes" id="UP000091857"/>
    </source>
</evidence>
<proteinExistence type="predicted"/>
<reference evidence="2" key="1">
    <citation type="journal article" date="2016" name="Nat. Biotechnol.">
        <title>Sequencing wild and cultivated cassava and related species reveals extensive interspecific hybridization and genetic diversity.</title>
        <authorList>
            <person name="Bredeson J.V."/>
            <person name="Lyons J.B."/>
            <person name="Prochnik S.E."/>
            <person name="Wu G.A."/>
            <person name="Ha C.M."/>
            <person name="Edsinger-Gonzales E."/>
            <person name="Grimwood J."/>
            <person name="Schmutz J."/>
            <person name="Rabbi I.Y."/>
            <person name="Egesi C."/>
            <person name="Nauluvula P."/>
            <person name="Lebot V."/>
            <person name="Ndunguru J."/>
            <person name="Mkamilo G."/>
            <person name="Bart R.S."/>
            <person name="Setter T.L."/>
            <person name="Gleadow R.M."/>
            <person name="Kulakow P."/>
            <person name="Ferguson M.E."/>
            <person name="Rounsley S."/>
            <person name="Rokhsar D.S."/>
        </authorList>
    </citation>
    <scope>NUCLEOTIDE SEQUENCE [LARGE SCALE GENOMIC DNA]</scope>
    <source>
        <strain evidence="2">cv. AM560-2</strain>
    </source>
</reference>
<dbReference type="EMBL" id="CM004396">
    <property type="protein sequence ID" value="KAG8646053.1"/>
    <property type="molecule type" value="Genomic_DNA"/>
</dbReference>
<comment type="caution">
    <text evidence="1">The sequence shown here is derived from an EMBL/GenBank/DDBJ whole genome shotgun (WGS) entry which is preliminary data.</text>
</comment>
<dbReference type="Proteomes" id="UP000091857">
    <property type="component" value="Chromosome 10"/>
</dbReference>
<accession>A0ACB7H2T8</accession>
<sequence>HISKDFIEQLPKSKDKDTILVVVCRFTKYGHFIPLAHPFTAATVVKPTAWAEWISLAEWWYNSFYHSAIKTTSFKTLYGYYPPLVPVIFPHKQQLDEILNSNLEVARNRIKQQADRKRSEREFHVGDWVYLKLQSYRQTSLALQKTLKLAAKFYGPFKVLERIESVAYKLDLPPASAIHPVFHVSLPKKKLGDHVVPMTELPSREDDEIVVALQAMLQTREITRGGQQVSQVLIKWKNLSPEDATWEDQPFVLAQFPEFAHSLEQECTKGRGIVTYKRTRYKKK</sequence>
<keyword evidence="2" id="KW-1185">Reference proteome</keyword>
<organism evidence="1 2">
    <name type="scientific">Manihot esculenta</name>
    <name type="common">Cassava</name>
    <name type="synonym">Jatropha manihot</name>
    <dbReference type="NCBI Taxonomy" id="3983"/>
    <lineage>
        <taxon>Eukaryota</taxon>
        <taxon>Viridiplantae</taxon>
        <taxon>Streptophyta</taxon>
        <taxon>Embryophyta</taxon>
        <taxon>Tracheophyta</taxon>
        <taxon>Spermatophyta</taxon>
        <taxon>Magnoliopsida</taxon>
        <taxon>eudicotyledons</taxon>
        <taxon>Gunneridae</taxon>
        <taxon>Pentapetalae</taxon>
        <taxon>rosids</taxon>
        <taxon>fabids</taxon>
        <taxon>Malpighiales</taxon>
        <taxon>Euphorbiaceae</taxon>
        <taxon>Crotonoideae</taxon>
        <taxon>Manihoteae</taxon>
        <taxon>Manihot</taxon>
    </lineage>
</organism>
<protein>
    <submittedName>
        <fullName evidence="1">Uncharacterized protein</fullName>
    </submittedName>
</protein>
<name>A0ACB7H2T8_MANES</name>
<gene>
    <name evidence="1" type="ORF">MANES_10G117250v8</name>
</gene>